<sequence>MLDEQSRQLFQAWYESDLGQHLRHIEVTEVEKEIDHAVGYYLVIQSPVQKITLESHRLRETMLIAPELELGAPKNTVVAKSNELPFESDGIDVHVMHHTLDLSVMPHDDLREAARTLLPSGKLIIVGFNPWSLWGLRRFFSKRAGAPWNAQFINHRRLEDWLKVAGLSLDNKRFVSFEPPFHNSRWRRRFAWIRSLLKPLKLPFGGVYIMTATKLSPRYIPLKPRWKTARVHVPPFTKPTTKGMKE</sequence>
<dbReference type="InterPro" id="IPR029063">
    <property type="entry name" value="SAM-dependent_MTases_sf"/>
</dbReference>
<evidence type="ECO:0000259" key="1">
    <source>
        <dbReference type="Pfam" id="PF08241"/>
    </source>
</evidence>
<gene>
    <name evidence="2" type="ORF">MSP8886_01874</name>
</gene>
<dbReference type="RefSeq" id="WP_067015413.1">
    <property type="nucleotide sequence ID" value="NZ_FLOB01000003.1"/>
</dbReference>
<dbReference type="OrthoDB" id="6191410at2"/>
<accession>A0A1A8TFG4</accession>
<dbReference type="STRING" id="1792290.MSP8886_01874"/>
<dbReference type="GO" id="GO:0008757">
    <property type="term" value="F:S-adenosylmethionine-dependent methyltransferase activity"/>
    <property type="evidence" value="ECO:0007669"/>
    <property type="project" value="InterPro"/>
</dbReference>
<dbReference type="EMBL" id="FLOB01000003">
    <property type="protein sequence ID" value="SBS30629.1"/>
    <property type="molecule type" value="Genomic_DNA"/>
</dbReference>
<dbReference type="AlphaFoldDB" id="A0A1A8TFG4"/>
<evidence type="ECO:0000313" key="2">
    <source>
        <dbReference type="EMBL" id="SBS30629.1"/>
    </source>
</evidence>
<reference evidence="2 3" key="1">
    <citation type="submission" date="2016-06" db="EMBL/GenBank/DDBJ databases">
        <authorList>
            <person name="Kjaerup R.B."/>
            <person name="Dalgaard T.S."/>
            <person name="Juul-Madsen H.R."/>
        </authorList>
    </citation>
    <scope>NUCLEOTIDE SEQUENCE [LARGE SCALE GENOMIC DNA]</scope>
    <source>
        <strain evidence="2 3">CECT 8886</strain>
    </source>
</reference>
<protein>
    <recommendedName>
        <fullName evidence="1">Methyltransferase type 11 domain-containing protein</fullName>
    </recommendedName>
</protein>
<name>A0A1A8TFG4_9GAMM</name>
<evidence type="ECO:0000313" key="3">
    <source>
        <dbReference type="Proteomes" id="UP000092544"/>
    </source>
</evidence>
<dbReference type="SUPFAM" id="SSF53335">
    <property type="entry name" value="S-adenosyl-L-methionine-dependent methyltransferases"/>
    <property type="match status" value="1"/>
</dbReference>
<dbReference type="Proteomes" id="UP000092544">
    <property type="component" value="Unassembled WGS sequence"/>
</dbReference>
<keyword evidence="3" id="KW-1185">Reference proteome</keyword>
<organism evidence="2 3">
    <name type="scientific">Marinomonas spartinae</name>
    <dbReference type="NCBI Taxonomy" id="1792290"/>
    <lineage>
        <taxon>Bacteria</taxon>
        <taxon>Pseudomonadati</taxon>
        <taxon>Pseudomonadota</taxon>
        <taxon>Gammaproteobacteria</taxon>
        <taxon>Oceanospirillales</taxon>
        <taxon>Oceanospirillaceae</taxon>
        <taxon>Marinomonas</taxon>
    </lineage>
</organism>
<feature type="domain" description="Methyltransferase type 11" evidence="1">
    <location>
        <begin position="74"/>
        <end position="125"/>
    </location>
</feature>
<dbReference type="Gene3D" id="3.40.50.150">
    <property type="entry name" value="Vaccinia Virus protein VP39"/>
    <property type="match status" value="1"/>
</dbReference>
<dbReference type="InterPro" id="IPR013216">
    <property type="entry name" value="Methyltransf_11"/>
</dbReference>
<dbReference type="Pfam" id="PF08241">
    <property type="entry name" value="Methyltransf_11"/>
    <property type="match status" value="1"/>
</dbReference>
<proteinExistence type="predicted"/>